<sequence>MGTGALAMLDRGHPLFLSLVYDMYRSVCVEMFPVFCISASKSYLLHKTQRNRFYTLVTQSRPTTGKSWLPPCSNPPCSSFIQSLQVELAKSVGPAPGAPGKWLGCSRRNVCLGVCMPDRAVSESTLLATSTALSLDLRSCMMLLSGMLVRASDLLPVYSETACSSLLVGRGGGKG</sequence>
<comment type="caution">
    <text evidence="1">The sequence shown here is derived from an EMBL/GenBank/DDBJ whole genome shotgun (WGS) entry which is preliminary data.</text>
</comment>
<accession>A0A834AWH1</accession>
<dbReference type="Proteomes" id="UP000664940">
    <property type="component" value="Unassembled WGS sequence"/>
</dbReference>
<dbReference type="AlphaFoldDB" id="A0A834AWH1"/>
<organism evidence="1 2">
    <name type="scientific">Phyllostomus discolor</name>
    <name type="common">pale spear-nosed bat</name>
    <dbReference type="NCBI Taxonomy" id="89673"/>
    <lineage>
        <taxon>Eukaryota</taxon>
        <taxon>Metazoa</taxon>
        <taxon>Chordata</taxon>
        <taxon>Craniata</taxon>
        <taxon>Vertebrata</taxon>
        <taxon>Euteleostomi</taxon>
        <taxon>Mammalia</taxon>
        <taxon>Eutheria</taxon>
        <taxon>Laurasiatheria</taxon>
        <taxon>Chiroptera</taxon>
        <taxon>Yangochiroptera</taxon>
        <taxon>Phyllostomidae</taxon>
        <taxon>Phyllostominae</taxon>
        <taxon>Phyllostomus</taxon>
    </lineage>
</organism>
<evidence type="ECO:0000313" key="2">
    <source>
        <dbReference type="Proteomes" id="UP000664940"/>
    </source>
</evidence>
<evidence type="ECO:0000313" key="1">
    <source>
        <dbReference type="EMBL" id="KAF6119919.1"/>
    </source>
</evidence>
<name>A0A834AWH1_9CHIR</name>
<protein>
    <submittedName>
        <fullName evidence="1">Uncharacterized protein</fullName>
    </submittedName>
</protein>
<dbReference type="EMBL" id="JABVXQ010000003">
    <property type="protein sequence ID" value="KAF6119919.1"/>
    <property type="molecule type" value="Genomic_DNA"/>
</dbReference>
<reference evidence="1 2" key="1">
    <citation type="journal article" date="2020" name="Nature">
        <title>Six reference-quality genomes reveal evolution of bat adaptations.</title>
        <authorList>
            <person name="Jebb D."/>
            <person name="Huang Z."/>
            <person name="Pippel M."/>
            <person name="Hughes G.M."/>
            <person name="Lavrichenko K."/>
            <person name="Devanna P."/>
            <person name="Winkler S."/>
            <person name="Jermiin L.S."/>
            <person name="Skirmuntt E.C."/>
            <person name="Katzourakis A."/>
            <person name="Burkitt-Gray L."/>
            <person name="Ray D.A."/>
            <person name="Sullivan K.A.M."/>
            <person name="Roscito J.G."/>
            <person name="Kirilenko B.M."/>
            <person name="Davalos L.M."/>
            <person name="Corthals A.P."/>
            <person name="Power M.L."/>
            <person name="Jones G."/>
            <person name="Ransome R.D."/>
            <person name="Dechmann D.K.N."/>
            <person name="Locatelli A.G."/>
            <person name="Puechmaille S.J."/>
            <person name="Fedrigo O."/>
            <person name="Jarvis E.D."/>
            <person name="Hiller M."/>
            <person name="Vernes S.C."/>
            <person name="Myers E.W."/>
            <person name="Teeling E.C."/>
        </authorList>
    </citation>
    <scope>NUCLEOTIDE SEQUENCE [LARGE SCALE GENOMIC DNA]</scope>
    <source>
        <strain evidence="1">Bat1K_MPI-CBG_1</strain>
    </source>
</reference>
<proteinExistence type="predicted"/>
<gene>
    <name evidence="1" type="ORF">HJG60_010298</name>
</gene>